<dbReference type="HOGENOM" id="CLU_002498_9_1_1"/>
<gene>
    <name evidence="1" type="ORF">CY34DRAFT_101806</name>
</gene>
<name>A0A0C9Z4D6_9AGAM</name>
<evidence type="ECO:0000313" key="2">
    <source>
        <dbReference type="Proteomes" id="UP000054485"/>
    </source>
</evidence>
<reference evidence="2" key="2">
    <citation type="submission" date="2015-01" db="EMBL/GenBank/DDBJ databases">
        <title>Evolutionary Origins and Diversification of the Mycorrhizal Mutualists.</title>
        <authorList>
            <consortium name="DOE Joint Genome Institute"/>
            <consortium name="Mycorrhizal Genomics Consortium"/>
            <person name="Kohler A."/>
            <person name="Kuo A."/>
            <person name="Nagy L.G."/>
            <person name="Floudas D."/>
            <person name="Copeland A."/>
            <person name="Barry K.W."/>
            <person name="Cichocki N."/>
            <person name="Veneault-Fourrey C."/>
            <person name="LaButti K."/>
            <person name="Lindquist E.A."/>
            <person name="Lipzen A."/>
            <person name="Lundell T."/>
            <person name="Morin E."/>
            <person name="Murat C."/>
            <person name="Riley R."/>
            <person name="Ohm R."/>
            <person name="Sun H."/>
            <person name="Tunlid A."/>
            <person name="Henrissat B."/>
            <person name="Grigoriev I.V."/>
            <person name="Hibbett D.S."/>
            <person name="Martin F."/>
        </authorList>
    </citation>
    <scope>NUCLEOTIDE SEQUENCE [LARGE SCALE GENOMIC DNA]</scope>
    <source>
        <strain evidence="2">UH-Slu-Lm8-n1</strain>
    </source>
</reference>
<dbReference type="STRING" id="930992.A0A0C9Z4D6"/>
<proteinExistence type="predicted"/>
<dbReference type="AlphaFoldDB" id="A0A0C9Z4D6"/>
<protein>
    <submittedName>
        <fullName evidence="1">Uncharacterized protein</fullName>
    </submittedName>
</protein>
<dbReference type="OrthoDB" id="3267098at2759"/>
<organism evidence="1 2">
    <name type="scientific">Suillus luteus UH-Slu-Lm8-n1</name>
    <dbReference type="NCBI Taxonomy" id="930992"/>
    <lineage>
        <taxon>Eukaryota</taxon>
        <taxon>Fungi</taxon>
        <taxon>Dikarya</taxon>
        <taxon>Basidiomycota</taxon>
        <taxon>Agaricomycotina</taxon>
        <taxon>Agaricomycetes</taxon>
        <taxon>Agaricomycetidae</taxon>
        <taxon>Boletales</taxon>
        <taxon>Suillineae</taxon>
        <taxon>Suillaceae</taxon>
        <taxon>Suillus</taxon>
    </lineage>
</organism>
<keyword evidence="2" id="KW-1185">Reference proteome</keyword>
<accession>A0A0C9Z4D6</accession>
<sequence length="286" mass="32781">GELAHRLLKRFYQSTNKQDPSKQLAKQERRHTRIRRLQQSGNTKDNQPAGSLLPLEAHHCLSSYPGIIINLACFLEEHRGDPAVVNFIPKIKDHILSRLLGLEYDGDERDFTDVERNDVRFVNNLNGVFQPKRFQINYTTYDVRRDQDTLKPGNGSTVMMLSRESSASAHPFWYARVLGAFCINVLHVGPNARNRSPQYMEVLWVRWFGVVPQYRWGFREGRLPKIGFVPDSPAAFGFLDPSLVIRACHLIPAFADHRTNDLLRHGPSAARLPGEVDDWASFYVNM</sequence>
<reference evidence="1 2" key="1">
    <citation type="submission" date="2014-04" db="EMBL/GenBank/DDBJ databases">
        <authorList>
            <consortium name="DOE Joint Genome Institute"/>
            <person name="Kuo A."/>
            <person name="Ruytinx J."/>
            <person name="Rineau F."/>
            <person name="Colpaert J."/>
            <person name="Kohler A."/>
            <person name="Nagy L.G."/>
            <person name="Floudas D."/>
            <person name="Copeland A."/>
            <person name="Barry K.W."/>
            <person name="Cichocki N."/>
            <person name="Veneault-Fourrey C."/>
            <person name="LaButti K."/>
            <person name="Lindquist E.A."/>
            <person name="Lipzen A."/>
            <person name="Lundell T."/>
            <person name="Morin E."/>
            <person name="Murat C."/>
            <person name="Sun H."/>
            <person name="Tunlid A."/>
            <person name="Henrissat B."/>
            <person name="Grigoriev I.V."/>
            <person name="Hibbett D.S."/>
            <person name="Martin F."/>
            <person name="Nordberg H.P."/>
            <person name="Cantor M.N."/>
            <person name="Hua S.X."/>
        </authorList>
    </citation>
    <scope>NUCLEOTIDE SEQUENCE [LARGE SCALE GENOMIC DNA]</scope>
    <source>
        <strain evidence="1 2">UH-Slu-Lm8-n1</strain>
    </source>
</reference>
<dbReference type="EMBL" id="KN836302">
    <property type="protein sequence ID" value="KIK32295.1"/>
    <property type="molecule type" value="Genomic_DNA"/>
</dbReference>
<dbReference type="Proteomes" id="UP000054485">
    <property type="component" value="Unassembled WGS sequence"/>
</dbReference>
<feature type="non-terminal residue" evidence="1">
    <location>
        <position position="1"/>
    </location>
</feature>
<dbReference type="InParanoid" id="A0A0C9Z4D6"/>
<evidence type="ECO:0000313" key="1">
    <source>
        <dbReference type="EMBL" id="KIK32295.1"/>
    </source>
</evidence>